<organism evidence="2 3">
    <name type="scientific">Dactylosporangium cerinum</name>
    <dbReference type="NCBI Taxonomy" id="1434730"/>
    <lineage>
        <taxon>Bacteria</taxon>
        <taxon>Bacillati</taxon>
        <taxon>Actinomycetota</taxon>
        <taxon>Actinomycetes</taxon>
        <taxon>Micromonosporales</taxon>
        <taxon>Micromonosporaceae</taxon>
        <taxon>Dactylosporangium</taxon>
    </lineage>
</organism>
<keyword evidence="3" id="KW-1185">Reference proteome</keyword>
<evidence type="ECO:0008006" key="4">
    <source>
        <dbReference type="Google" id="ProtNLM"/>
    </source>
</evidence>
<sequence length="410" mass="45364">MRSFLAADESGSGVEPGPLRSEFDGELPDLQSGAAKTFDPVQVALPATGPPDIALLVVHDDRTIDGVPRLRLDFHFHGREESRDDDVRTQAVTDLSVASIAARRQWQTDFDQLRSWWKKMCRLAGWMRRLADTHPVPRLLVWDNTTHQIPWELYYDHHPDEEARSRWLGAELEIMRCLGAVPDAPGPRPATPQDAAGAWLLMESDDDIVDADYAVSNLLPPSGPAKVTEMQHLLDQLRRDDLRVALLMLYGRTTNPTDGTAFRFGGLTLNQLDHKGMPALRGSDAVVLLNGCNTAKPVPIGPQVPVGTASFASVFLSKGASAVIATLGEVRVDHAYAFVLHLLESPGDNRRLGVLLRTWRQRYVQDVLPLDSADPRHSAVFEAFFQGFMYVCYGHPDRTLQVRGTVVAGL</sequence>
<reference evidence="3" key="1">
    <citation type="journal article" date="2019" name="Int. J. Syst. Evol. Microbiol.">
        <title>The Global Catalogue of Microorganisms (GCM) 10K type strain sequencing project: providing services to taxonomists for standard genome sequencing and annotation.</title>
        <authorList>
            <consortium name="The Broad Institute Genomics Platform"/>
            <consortium name="The Broad Institute Genome Sequencing Center for Infectious Disease"/>
            <person name="Wu L."/>
            <person name="Ma J."/>
        </authorList>
    </citation>
    <scope>NUCLEOTIDE SEQUENCE [LARGE SCALE GENOMIC DNA]</scope>
    <source>
        <strain evidence="3">CGMCC 4.7152</strain>
    </source>
</reference>
<name>A0ABV9W1L7_9ACTN</name>
<feature type="region of interest" description="Disordered" evidence="1">
    <location>
        <begin position="1"/>
        <end position="21"/>
    </location>
</feature>
<evidence type="ECO:0000313" key="3">
    <source>
        <dbReference type="Proteomes" id="UP001595912"/>
    </source>
</evidence>
<accession>A0ABV9W1L7</accession>
<dbReference type="RefSeq" id="WP_380119508.1">
    <property type="nucleotide sequence ID" value="NZ_JBHSIU010000041.1"/>
</dbReference>
<evidence type="ECO:0000256" key="1">
    <source>
        <dbReference type="SAM" id="MobiDB-lite"/>
    </source>
</evidence>
<proteinExistence type="predicted"/>
<evidence type="ECO:0000313" key="2">
    <source>
        <dbReference type="EMBL" id="MFC5001914.1"/>
    </source>
</evidence>
<gene>
    <name evidence="2" type="ORF">ACFPIJ_29265</name>
</gene>
<protein>
    <recommendedName>
        <fullName evidence="4">CHAT domain-containing protein</fullName>
    </recommendedName>
</protein>
<dbReference type="Proteomes" id="UP001595912">
    <property type="component" value="Unassembled WGS sequence"/>
</dbReference>
<comment type="caution">
    <text evidence="2">The sequence shown here is derived from an EMBL/GenBank/DDBJ whole genome shotgun (WGS) entry which is preliminary data.</text>
</comment>
<dbReference type="EMBL" id="JBHSIU010000041">
    <property type="protein sequence ID" value="MFC5001914.1"/>
    <property type="molecule type" value="Genomic_DNA"/>
</dbReference>